<keyword evidence="2" id="KW-1185">Reference proteome</keyword>
<accession>A0ABS6JNH8</accession>
<protein>
    <submittedName>
        <fullName evidence="1">Uncharacterized protein</fullName>
    </submittedName>
</protein>
<dbReference type="Proteomes" id="UP000790580">
    <property type="component" value="Unassembled WGS sequence"/>
</dbReference>
<dbReference type="EMBL" id="JAHQCR010000010">
    <property type="protein sequence ID" value="MBU9720033.1"/>
    <property type="molecule type" value="Genomic_DNA"/>
</dbReference>
<organism evidence="1 2">
    <name type="scientific">Evansella alkalicola</name>
    <dbReference type="NCBI Taxonomy" id="745819"/>
    <lineage>
        <taxon>Bacteria</taxon>
        <taxon>Bacillati</taxon>
        <taxon>Bacillota</taxon>
        <taxon>Bacilli</taxon>
        <taxon>Bacillales</taxon>
        <taxon>Bacillaceae</taxon>
        <taxon>Evansella</taxon>
    </lineage>
</organism>
<evidence type="ECO:0000313" key="2">
    <source>
        <dbReference type="Proteomes" id="UP000790580"/>
    </source>
</evidence>
<reference evidence="1 2" key="1">
    <citation type="submission" date="2021-06" db="EMBL/GenBank/DDBJ databases">
        <title>Bacillus sp. RD4P76, an endophyte from a halophyte.</title>
        <authorList>
            <person name="Sun J.-Q."/>
        </authorList>
    </citation>
    <scope>NUCLEOTIDE SEQUENCE [LARGE SCALE GENOMIC DNA]</scope>
    <source>
        <strain evidence="1 2">JCM 17098</strain>
    </source>
</reference>
<proteinExistence type="predicted"/>
<evidence type="ECO:0000313" key="1">
    <source>
        <dbReference type="EMBL" id="MBU9720033.1"/>
    </source>
</evidence>
<gene>
    <name evidence="1" type="ORF">KS407_01085</name>
</gene>
<name>A0ABS6JNH8_9BACI</name>
<sequence>MIQAETIVHFYYDIDSLQDYEAEIVDYLNSVHRPLKKENIISIGSPFKSKMGFSVRVVAKLQVFMEERRSTRHLDDYVSFVFPTVKRNIKGDLISTQNLHLKYYREEVPPPKKKVNWEELYHHWND</sequence>
<comment type="caution">
    <text evidence="1">The sequence shown here is derived from an EMBL/GenBank/DDBJ whole genome shotgun (WGS) entry which is preliminary data.</text>
</comment>
<dbReference type="RefSeq" id="WP_088075191.1">
    <property type="nucleotide sequence ID" value="NZ_JAHQCR010000010.1"/>
</dbReference>